<dbReference type="InterPro" id="IPR006584">
    <property type="entry name" value="Cellulose-bd_IV"/>
</dbReference>
<dbReference type="EMBL" id="FOAB01000002">
    <property type="protein sequence ID" value="SEK83383.1"/>
    <property type="molecule type" value="Genomic_DNA"/>
</dbReference>
<keyword evidence="8" id="KW-0624">Polysaccharide degradation</keyword>
<dbReference type="InterPro" id="IPR005084">
    <property type="entry name" value="CBM6"/>
</dbReference>
<evidence type="ECO:0000256" key="10">
    <source>
        <dbReference type="SAM" id="SignalP"/>
    </source>
</evidence>
<keyword evidence="13" id="KW-1185">Reference proteome</keyword>
<dbReference type="PROSITE" id="PS51175">
    <property type="entry name" value="CBM6"/>
    <property type="match status" value="2"/>
</dbReference>
<evidence type="ECO:0000256" key="1">
    <source>
        <dbReference type="ARBA" id="ARBA00000966"/>
    </source>
</evidence>
<name>A0A1H7K926_AQUAM</name>
<evidence type="ECO:0000256" key="8">
    <source>
        <dbReference type="ARBA" id="ARBA00023326"/>
    </source>
</evidence>
<dbReference type="GO" id="GO:0030246">
    <property type="term" value="F:carbohydrate binding"/>
    <property type="evidence" value="ECO:0007669"/>
    <property type="project" value="InterPro"/>
</dbReference>
<feature type="chain" id="PRO_5011645602" description="cellulase" evidence="10">
    <location>
        <begin position="22"/>
        <end position="1021"/>
    </location>
</feature>
<dbReference type="EC" id="3.2.1.4" evidence="3"/>
<keyword evidence="6" id="KW-0136">Cellulose degradation</keyword>
<keyword evidence="8" id="KW-0119">Carbohydrate metabolism</keyword>
<proteinExistence type="inferred from homology"/>
<dbReference type="NCBIfam" id="TIGR04183">
    <property type="entry name" value="Por_Secre_tail"/>
    <property type="match status" value="1"/>
</dbReference>
<organism evidence="12 13">
    <name type="scientific">Aquimarina amphilecti</name>
    <dbReference type="NCBI Taxonomy" id="1038014"/>
    <lineage>
        <taxon>Bacteria</taxon>
        <taxon>Pseudomonadati</taxon>
        <taxon>Bacteroidota</taxon>
        <taxon>Flavobacteriia</taxon>
        <taxon>Flavobacteriales</taxon>
        <taxon>Flavobacteriaceae</taxon>
        <taxon>Aquimarina</taxon>
    </lineage>
</organism>
<dbReference type="OrthoDB" id="9803461at2"/>
<evidence type="ECO:0000256" key="3">
    <source>
        <dbReference type="ARBA" id="ARBA00012601"/>
    </source>
</evidence>
<dbReference type="STRING" id="1038014.SAMN04487910_1247"/>
<evidence type="ECO:0000256" key="5">
    <source>
        <dbReference type="ARBA" id="ARBA00022801"/>
    </source>
</evidence>
<gene>
    <name evidence="12" type="ORF">SAMN04487910_1247</name>
</gene>
<dbReference type="SMART" id="SM00606">
    <property type="entry name" value="CBD_IV"/>
    <property type="match status" value="2"/>
</dbReference>
<keyword evidence="7" id="KW-0326">Glycosidase</keyword>
<evidence type="ECO:0000259" key="11">
    <source>
        <dbReference type="PROSITE" id="PS51175"/>
    </source>
</evidence>
<dbReference type="CDD" id="cd04084">
    <property type="entry name" value="CBM6_xylanase-like"/>
    <property type="match status" value="1"/>
</dbReference>
<evidence type="ECO:0000256" key="7">
    <source>
        <dbReference type="ARBA" id="ARBA00023295"/>
    </source>
</evidence>
<accession>A0A1H7K926</accession>
<dbReference type="SUPFAM" id="SSF48208">
    <property type="entry name" value="Six-hairpin glycosidases"/>
    <property type="match status" value="1"/>
</dbReference>
<evidence type="ECO:0000256" key="4">
    <source>
        <dbReference type="ARBA" id="ARBA00022729"/>
    </source>
</evidence>
<dbReference type="InterPro" id="IPR012341">
    <property type="entry name" value="6hp_glycosidase-like_sf"/>
</dbReference>
<dbReference type="GO" id="GO:0008810">
    <property type="term" value="F:cellulase activity"/>
    <property type="evidence" value="ECO:0007669"/>
    <property type="project" value="UniProtKB-EC"/>
</dbReference>
<evidence type="ECO:0000256" key="6">
    <source>
        <dbReference type="ARBA" id="ARBA00023001"/>
    </source>
</evidence>
<sequence>MKTIKTIFLKLFLLCGVIVSGQTTVQIEDLNISGPYVGAIDSPFNGIGFYGNGDKAEGSINLSTLPGLYKVEIIGASSNDTEAKINLNIGDNVSSFNFSGASTSNSSREITIIGSSPLNFSLELITDNGSNDTFLDRITFTFLGSPPPPRQAPVIPAVPSFESGIYRNMFVESGKTETEVQQKMNAIWDQYFVTGNTNNERLYYEVGSDMAYILDTGNNDIRSEGMSYGMMICVQLGKKSQFDKLWRFAETYSQHPAGSDREGLFSWQLNRSNFSMIDENSAPDGEEYFVTALFFADALWGSSGSINYRAEANYILDSMLNKPAPSSGSCPTGLVDQDEKQIVFGICGNSASFTDPSYHLPAFYEIWAIEAASNNQLWTDMATISRTYLLPRAAHPQTGLMPDYSEFDGRPVNQGNHGNFEFDAWRNIMNMGFDFAWFQKSKNDIQPLIDKQINFFKDKPGYSTLWTLDGSFSRNNDHSPGLVACNAVGALALEDAKVWPFVDEFFDTPIPSGQFRYYDGLLYMMSFMHLSGNFKAITDNVDTSDCNGTPFPTATVTGTDETTVGANDGKITFAFSDVSGRSAIEFSNDGGSTYPINVNDNSGSATFNNVAPGTYSVWVRWGNNDCPTSLGNVVIGEGDTVDPAQSPFVSHTIPGTIQAEDYDNGGQGIAYIDSDSGNNGGQGRTNEGVDLQNTTDNGGGTNVGWTANGEWLEYTIEDVTQGTYDIIIRVASTQNNSKSMSLKLGTSELASVAIPNTNGWQSWQNVRIENVEITSGSMNQVLRLDISGGLYNINWIRFEESDSNTGDSNCEKIEAENNTDNFYQLNNANGIVTNISYSHWLKFDNVDISGGKFTFRYSKGNNQNGYMKLRIDNNEDSNNIAEIYPENTGGWNNYVEKTVNISGSGNHVVYLYFHDASRNIQLDWISFESDCEQRVFEEDLLKEETENIQVFPNPSNGTVNILLSEYNDTNKITLFDLSGRAVRSIDTIRQKDHTIHGLSKGVYLLKVYKTKKAIVKKLVIN</sequence>
<feature type="domain" description="CBM6" evidence="11">
    <location>
        <begin position="796"/>
        <end position="928"/>
    </location>
</feature>
<comment type="similarity">
    <text evidence="2">Belongs to the glycosyl hydrolase 8 (cellulase D) family.</text>
</comment>
<dbReference type="Pfam" id="PF01270">
    <property type="entry name" value="Glyco_hydro_8"/>
    <property type="match status" value="1"/>
</dbReference>
<feature type="region of interest" description="Disordered" evidence="9">
    <location>
        <begin position="673"/>
        <end position="702"/>
    </location>
</feature>
<protein>
    <recommendedName>
        <fullName evidence="3">cellulase</fullName>
        <ecNumber evidence="3">3.2.1.4</ecNumber>
    </recommendedName>
</protein>
<dbReference type="InterPro" id="IPR008928">
    <property type="entry name" value="6-hairpin_glycosidase_sf"/>
</dbReference>
<dbReference type="CDD" id="cd04080">
    <property type="entry name" value="CBM6_cellulase-like"/>
    <property type="match status" value="1"/>
</dbReference>
<keyword evidence="4 10" id="KW-0732">Signal</keyword>
<dbReference type="AlphaFoldDB" id="A0A1H7K926"/>
<dbReference type="InterPro" id="IPR026444">
    <property type="entry name" value="Secre_tail"/>
</dbReference>
<dbReference type="Proteomes" id="UP000198521">
    <property type="component" value="Unassembled WGS sequence"/>
</dbReference>
<dbReference type="Gene3D" id="1.50.10.10">
    <property type="match status" value="1"/>
</dbReference>
<dbReference type="Pfam" id="PF03422">
    <property type="entry name" value="CBM_6"/>
    <property type="match status" value="2"/>
</dbReference>
<evidence type="ECO:0000313" key="12">
    <source>
        <dbReference type="EMBL" id="SEK83383.1"/>
    </source>
</evidence>
<dbReference type="RefSeq" id="WP_091406710.1">
    <property type="nucleotide sequence ID" value="NZ_FOAB01000002.1"/>
</dbReference>
<feature type="signal peptide" evidence="10">
    <location>
        <begin position="1"/>
        <end position="21"/>
    </location>
</feature>
<dbReference type="Gene3D" id="2.60.120.260">
    <property type="entry name" value="Galactose-binding domain-like"/>
    <property type="match status" value="3"/>
</dbReference>
<evidence type="ECO:0000313" key="13">
    <source>
        <dbReference type="Proteomes" id="UP000198521"/>
    </source>
</evidence>
<dbReference type="Pfam" id="PF18962">
    <property type="entry name" value="Por_Secre_tail"/>
    <property type="match status" value="1"/>
</dbReference>
<dbReference type="SUPFAM" id="SSF49785">
    <property type="entry name" value="Galactose-binding domain-like"/>
    <property type="match status" value="3"/>
</dbReference>
<evidence type="ECO:0000256" key="2">
    <source>
        <dbReference type="ARBA" id="ARBA00009209"/>
    </source>
</evidence>
<feature type="domain" description="CBM6" evidence="11">
    <location>
        <begin position="655"/>
        <end position="799"/>
    </location>
</feature>
<comment type="catalytic activity">
    <reaction evidence="1">
        <text>Endohydrolysis of (1-&gt;4)-beta-D-glucosidic linkages in cellulose, lichenin and cereal beta-D-glucans.</text>
        <dbReference type="EC" id="3.2.1.4"/>
    </reaction>
</comment>
<dbReference type="PRINTS" id="PR00735">
    <property type="entry name" value="GLHYDRLASE8"/>
</dbReference>
<dbReference type="InterPro" id="IPR008979">
    <property type="entry name" value="Galactose-bd-like_sf"/>
</dbReference>
<evidence type="ECO:0000256" key="9">
    <source>
        <dbReference type="SAM" id="MobiDB-lite"/>
    </source>
</evidence>
<dbReference type="GO" id="GO:0030245">
    <property type="term" value="P:cellulose catabolic process"/>
    <property type="evidence" value="ECO:0007669"/>
    <property type="project" value="UniProtKB-KW"/>
</dbReference>
<reference evidence="12 13" key="1">
    <citation type="submission" date="2016-10" db="EMBL/GenBank/DDBJ databases">
        <authorList>
            <person name="de Groot N.N."/>
        </authorList>
    </citation>
    <scope>NUCLEOTIDE SEQUENCE [LARGE SCALE GENOMIC DNA]</scope>
    <source>
        <strain evidence="12 13">DSM 25232</strain>
    </source>
</reference>
<dbReference type="InterPro" id="IPR002037">
    <property type="entry name" value="Glyco_hydro_8"/>
</dbReference>
<keyword evidence="5" id="KW-0378">Hydrolase</keyword>